<reference evidence="14" key="1">
    <citation type="submission" date="2016-04" db="EMBL/GenBank/DDBJ databases">
        <authorList>
            <person name="Evans L.H."/>
            <person name="Alamgir A."/>
            <person name="Owens N."/>
            <person name="Weber N.D."/>
            <person name="Virtaneva K."/>
            <person name="Barbian K."/>
            <person name="Babar A."/>
            <person name="Rosenke K."/>
        </authorList>
    </citation>
    <scope>NUCLEOTIDE SEQUENCE</scope>
    <source>
        <strain evidence="14">86</strain>
    </source>
</reference>
<comment type="subcellular location">
    <subcellularLocation>
        <location evidence="1 12">Cell membrane</location>
        <topology evidence="1 12">Multi-pass membrane protein</topology>
    </subcellularLocation>
</comment>
<dbReference type="GO" id="GO:0015450">
    <property type="term" value="F:protein-transporting ATPase activity"/>
    <property type="evidence" value="ECO:0007669"/>
    <property type="project" value="InterPro"/>
</dbReference>
<dbReference type="GO" id="GO:0043952">
    <property type="term" value="P:protein transport by the Sec complex"/>
    <property type="evidence" value="ECO:0007669"/>
    <property type="project" value="UniProtKB-UniRule"/>
</dbReference>
<dbReference type="NCBIfam" id="TIGR00916">
    <property type="entry name" value="2A0604s01"/>
    <property type="match status" value="1"/>
</dbReference>
<keyword evidence="6 12" id="KW-1133">Transmembrane helix</keyword>
<dbReference type="GO" id="GO:0005886">
    <property type="term" value="C:plasma membrane"/>
    <property type="evidence" value="ECO:0007669"/>
    <property type="project" value="UniProtKB-SubCell"/>
</dbReference>
<dbReference type="NCBIfam" id="TIGR00966">
    <property type="entry name" value="transloc_SecF"/>
    <property type="match status" value="1"/>
</dbReference>
<feature type="transmembrane region" description="Helical" evidence="12">
    <location>
        <begin position="267"/>
        <end position="293"/>
    </location>
</feature>
<dbReference type="EMBL" id="FLUO01000001">
    <property type="protein sequence ID" value="SBV93751.1"/>
    <property type="molecule type" value="Genomic_DNA"/>
</dbReference>
<feature type="domain" description="Protein export membrane protein SecD/SecF C-terminal" evidence="13">
    <location>
        <begin position="113"/>
        <end position="294"/>
    </location>
</feature>
<keyword evidence="8 12" id="KW-0472">Membrane</keyword>
<dbReference type="InterPro" id="IPR022646">
    <property type="entry name" value="SecD/SecF_CS"/>
</dbReference>
<comment type="subunit">
    <text evidence="12">Forms a complex with SecD. Part of the essential Sec protein translocation apparatus which comprises SecA, SecYEG and auxiliary proteins SecDF-YajC and YidC.</text>
</comment>
<dbReference type="GO" id="GO:0006605">
    <property type="term" value="P:protein targeting"/>
    <property type="evidence" value="ECO:0007669"/>
    <property type="project" value="UniProtKB-UniRule"/>
</dbReference>
<gene>
    <name evidence="12 14" type="primary">secF</name>
    <name evidence="14" type="ORF">KL86APRO_10424</name>
</gene>
<evidence type="ECO:0000256" key="5">
    <source>
        <dbReference type="ARBA" id="ARBA00022927"/>
    </source>
</evidence>
<dbReference type="GO" id="GO:0065002">
    <property type="term" value="P:intracellular protein transmembrane transport"/>
    <property type="evidence" value="ECO:0007669"/>
    <property type="project" value="UniProtKB-UniRule"/>
</dbReference>
<proteinExistence type="inferred from homology"/>
<name>A0A212J2T0_9PROT</name>
<comment type="function">
    <text evidence="9 12">Part of the Sec protein translocase complex. Interacts with the SecYEG preprotein conducting channel. SecDF uses the proton motive force (PMF) to complete protein translocation after the ATP-dependent function of SecA.</text>
</comment>
<evidence type="ECO:0000259" key="13">
    <source>
        <dbReference type="Pfam" id="PF02355"/>
    </source>
</evidence>
<keyword evidence="4 12" id="KW-0812">Transmembrane</keyword>
<dbReference type="Pfam" id="PF07549">
    <property type="entry name" value="Sec_GG"/>
    <property type="match status" value="1"/>
</dbReference>
<dbReference type="Pfam" id="PF02355">
    <property type="entry name" value="SecD_SecF_C"/>
    <property type="match status" value="1"/>
</dbReference>
<comment type="similarity">
    <text evidence="10">In the C-terminal section; belongs to the SecD/SecF family. SecF subfamily.</text>
</comment>
<sequence length="313" mass="34374">MFRGIKFLPHDTRIDFVGQRFYGFALSVAIILGTFALVTFKGLEFGIDFSGGIQMEVRADHKVDLAALRTQLNALDAGEIELQGMGDTGREVMIRIPAFDDEATQNAALKRVRDSLGPSFEDRRTEVVGPKVGEELIRDGLLATLLAIAAIAGYVWLRFEWQFGVGAMLTLFHDVIATLGFYALTRLEFSLTSVAAVLTVAGYSINDTVVIYDRVRENLRKYKKMPILELLNLSVNETLSRTILTGGTTILSVLAIALFGGEVLRGFALALIWGVVIGTFSSVYISLPVLYYFKLRDLDAIAPLEDPEAAGKP</sequence>
<organism evidence="14">
    <name type="scientific">uncultured Alphaproteobacteria bacterium</name>
    <dbReference type="NCBI Taxonomy" id="91750"/>
    <lineage>
        <taxon>Bacteria</taxon>
        <taxon>Pseudomonadati</taxon>
        <taxon>Pseudomonadota</taxon>
        <taxon>Alphaproteobacteria</taxon>
        <taxon>environmental samples</taxon>
    </lineage>
</organism>
<comment type="similarity">
    <text evidence="11">In the N-terminal section; belongs to the SecD/SecF family. SecD subfamily.</text>
</comment>
<keyword evidence="2 12" id="KW-0813">Transport</keyword>
<accession>A0A212J2T0</accession>
<evidence type="ECO:0000256" key="10">
    <source>
        <dbReference type="ARBA" id="ARBA00060856"/>
    </source>
</evidence>
<evidence type="ECO:0000256" key="3">
    <source>
        <dbReference type="ARBA" id="ARBA00022475"/>
    </source>
</evidence>
<evidence type="ECO:0000256" key="2">
    <source>
        <dbReference type="ARBA" id="ARBA00022448"/>
    </source>
</evidence>
<dbReference type="InterPro" id="IPR055344">
    <property type="entry name" value="SecD_SecF_C_bact"/>
</dbReference>
<dbReference type="PANTHER" id="PTHR30081">
    <property type="entry name" value="PROTEIN-EXPORT MEMBRANE PROTEIN SEC"/>
    <property type="match status" value="1"/>
</dbReference>
<dbReference type="InterPro" id="IPR022813">
    <property type="entry name" value="SecD/SecF_arch_bac"/>
</dbReference>
<protein>
    <recommendedName>
        <fullName evidence="12">Protein-export membrane protein SecF</fullName>
    </recommendedName>
</protein>
<dbReference type="InterPro" id="IPR022645">
    <property type="entry name" value="SecD/SecF_bac"/>
</dbReference>
<evidence type="ECO:0000256" key="1">
    <source>
        <dbReference type="ARBA" id="ARBA00004651"/>
    </source>
</evidence>
<evidence type="ECO:0000256" key="4">
    <source>
        <dbReference type="ARBA" id="ARBA00022692"/>
    </source>
</evidence>
<dbReference type="PRINTS" id="PR01755">
    <property type="entry name" value="SECFTRNLCASE"/>
</dbReference>
<dbReference type="SUPFAM" id="SSF82866">
    <property type="entry name" value="Multidrug efflux transporter AcrB transmembrane domain"/>
    <property type="match status" value="1"/>
</dbReference>
<keyword evidence="3 12" id="KW-1003">Cell membrane</keyword>
<feature type="transmembrane region" description="Helical" evidence="12">
    <location>
        <begin position="243"/>
        <end position="261"/>
    </location>
</feature>
<feature type="transmembrane region" description="Helical" evidence="12">
    <location>
        <begin position="164"/>
        <end position="184"/>
    </location>
</feature>
<dbReference type="HAMAP" id="MF_01464_B">
    <property type="entry name" value="SecF_B"/>
    <property type="match status" value="1"/>
</dbReference>
<feature type="transmembrane region" description="Helical" evidence="12">
    <location>
        <begin position="140"/>
        <end position="157"/>
    </location>
</feature>
<evidence type="ECO:0000313" key="14">
    <source>
        <dbReference type="EMBL" id="SBV93751.1"/>
    </source>
</evidence>
<dbReference type="Gene3D" id="1.20.1640.10">
    <property type="entry name" value="Multidrug efflux transporter AcrB transmembrane domain"/>
    <property type="match status" value="1"/>
</dbReference>
<evidence type="ECO:0000256" key="12">
    <source>
        <dbReference type="HAMAP-Rule" id="MF_01464"/>
    </source>
</evidence>
<dbReference type="InterPro" id="IPR048634">
    <property type="entry name" value="SecD_SecF_C"/>
</dbReference>
<evidence type="ECO:0000256" key="8">
    <source>
        <dbReference type="ARBA" id="ARBA00023136"/>
    </source>
</evidence>
<dbReference type="PANTHER" id="PTHR30081:SF8">
    <property type="entry name" value="PROTEIN TRANSLOCASE SUBUNIT SECF"/>
    <property type="match status" value="1"/>
</dbReference>
<evidence type="ECO:0000256" key="6">
    <source>
        <dbReference type="ARBA" id="ARBA00022989"/>
    </source>
</evidence>
<evidence type="ECO:0000256" key="11">
    <source>
        <dbReference type="ARBA" id="ARBA00061053"/>
    </source>
</evidence>
<keyword evidence="5 12" id="KW-0653">Protein transport</keyword>
<evidence type="ECO:0000256" key="7">
    <source>
        <dbReference type="ARBA" id="ARBA00023010"/>
    </source>
</evidence>
<feature type="transmembrane region" description="Helical" evidence="12">
    <location>
        <begin position="21"/>
        <end position="40"/>
    </location>
</feature>
<dbReference type="FunFam" id="1.20.1640.10:FF:000024">
    <property type="entry name" value="Multifunctional fusion protein"/>
    <property type="match status" value="1"/>
</dbReference>
<comment type="similarity">
    <text evidence="12">Belongs to the SecD/SecF family. SecF subfamily.</text>
</comment>
<dbReference type="AlphaFoldDB" id="A0A212J2T0"/>
<dbReference type="InterPro" id="IPR005665">
    <property type="entry name" value="SecF_bac"/>
</dbReference>
<evidence type="ECO:0000256" key="9">
    <source>
        <dbReference type="ARBA" id="ARBA00059018"/>
    </source>
</evidence>
<feature type="transmembrane region" description="Helical" evidence="12">
    <location>
        <begin position="190"/>
        <end position="212"/>
    </location>
</feature>
<keyword evidence="7 12" id="KW-0811">Translocation</keyword>